<organism evidence="1 2">
    <name type="scientific">Brachionus plicatilis</name>
    <name type="common">Marine rotifer</name>
    <name type="synonym">Brachionus muelleri</name>
    <dbReference type="NCBI Taxonomy" id="10195"/>
    <lineage>
        <taxon>Eukaryota</taxon>
        <taxon>Metazoa</taxon>
        <taxon>Spiralia</taxon>
        <taxon>Gnathifera</taxon>
        <taxon>Rotifera</taxon>
        <taxon>Eurotatoria</taxon>
        <taxon>Monogononta</taxon>
        <taxon>Pseudotrocha</taxon>
        <taxon>Ploima</taxon>
        <taxon>Brachionidae</taxon>
        <taxon>Brachionus</taxon>
    </lineage>
</organism>
<protein>
    <submittedName>
        <fullName evidence="1">Uncharacterized protein</fullName>
    </submittedName>
</protein>
<evidence type="ECO:0000313" key="1">
    <source>
        <dbReference type="EMBL" id="RNA23667.1"/>
    </source>
</evidence>
<reference evidence="1 2" key="1">
    <citation type="journal article" date="2018" name="Sci. Rep.">
        <title>Genomic signatures of local adaptation to the degree of environmental predictability in rotifers.</title>
        <authorList>
            <person name="Franch-Gras L."/>
            <person name="Hahn C."/>
            <person name="Garcia-Roger E.M."/>
            <person name="Carmona M.J."/>
            <person name="Serra M."/>
            <person name="Gomez A."/>
        </authorList>
    </citation>
    <scope>NUCLEOTIDE SEQUENCE [LARGE SCALE GENOMIC DNA]</scope>
    <source>
        <strain evidence="1">HYR1</strain>
    </source>
</reference>
<name>A0A3M7RJU6_BRAPC</name>
<proteinExistence type="predicted"/>
<dbReference type="AlphaFoldDB" id="A0A3M7RJU6"/>
<keyword evidence="2" id="KW-1185">Reference proteome</keyword>
<evidence type="ECO:0000313" key="2">
    <source>
        <dbReference type="Proteomes" id="UP000276133"/>
    </source>
</evidence>
<accession>A0A3M7RJU6</accession>
<dbReference type="Proteomes" id="UP000276133">
    <property type="component" value="Unassembled WGS sequence"/>
</dbReference>
<gene>
    <name evidence="1" type="ORF">BpHYR1_004959</name>
</gene>
<sequence length="104" mass="11744">MLNFKQICLIHKKIKFYKMTKSENAKRLLGVRPNVTNGILLSQSKPQLFVLEISVIDLGEPGKSFGKSIIVQEANLLEILEHLLANIFGGNFKYKLRKTFGPAN</sequence>
<dbReference type="EMBL" id="REGN01003243">
    <property type="protein sequence ID" value="RNA23667.1"/>
    <property type="molecule type" value="Genomic_DNA"/>
</dbReference>
<comment type="caution">
    <text evidence="1">The sequence shown here is derived from an EMBL/GenBank/DDBJ whole genome shotgun (WGS) entry which is preliminary data.</text>
</comment>